<evidence type="ECO:0000256" key="4">
    <source>
        <dbReference type="ARBA" id="ARBA00022475"/>
    </source>
</evidence>
<accession>A0ABS7EJ97</accession>
<dbReference type="InterPro" id="IPR007334">
    <property type="entry name" value="UPF0208"/>
</dbReference>
<keyword evidence="7 9" id="KW-1133">Transmembrane helix</keyword>
<comment type="subcellular location">
    <subcellularLocation>
        <location evidence="1">Cell inner membrane</location>
        <topology evidence="1">Multi-pass membrane protein</topology>
    </subcellularLocation>
</comment>
<dbReference type="Pfam" id="PF04217">
    <property type="entry name" value="DUF412"/>
    <property type="match status" value="1"/>
</dbReference>
<dbReference type="Proteomes" id="UP001166251">
    <property type="component" value="Unassembled WGS sequence"/>
</dbReference>
<evidence type="ECO:0000256" key="8">
    <source>
        <dbReference type="ARBA" id="ARBA00023136"/>
    </source>
</evidence>
<evidence type="ECO:0000256" key="1">
    <source>
        <dbReference type="ARBA" id="ARBA00004429"/>
    </source>
</evidence>
<dbReference type="EMBL" id="JAHZSS010000022">
    <property type="protein sequence ID" value="MBW8192409.1"/>
    <property type="molecule type" value="Genomic_DNA"/>
</dbReference>
<gene>
    <name evidence="10" type="ORF">K0504_15330</name>
</gene>
<organism evidence="10 11">
    <name type="scientific">Neiella holothuriorum</name>
    <dbReference type="NCBI Taxonomy" id="2870530"/>
    <lineage>
        <taxon>Bacteria</taxon>
        <taxon>Pseudomonadati</taxon>
        <taxon>Pseudomonadota</taxon>
        <taxon>Gammaproteobacteria</taxon>
        <taxon>Alteromonadales</taxon>
        <taxon>Echinimonadaceae</taxon>
        <taxon>Neiella</taxon>
    </lineage>
</organism>
<evidence type="ECO:0000313" key="10">
    <source>
        <dbReference type="EMBL" id="MBW8192409.1"/>
    </source>
</evidence>
<keyword evidence="4" id="KW-1003">Cell membrane</keyword>
<keyword evidence="11" id="KW-1185">Reference proteome</keyword>
<keyword evidence="6 9" id="KW-0812">Transmembrane</keyword>
<name>A0ABS7EJ97_9GAMM</name>
<evidence type="ECO:0000256" key="7">
    <source>
        <dbReference type="ARBA" id="ARBA00022989"/>
    </source>
</evidence>
<evidence type="ECO:0000256" key="9">
    <source>
        <dbReference type="SAM" id="Phobius"/>
    </source>
</evidence>
<evidence type="ECO:0000256" key="2">
    <source>
        <dbReference type="ARBA" id="ARBA00009474"/>
    </source>
</evidence>
<dbReference type="NCBIfam" id="NF002493">
    <property type="entry name" value="PRK01816.1"/>
    <property type="match status" value="1"/>
</dbReference>
<reference evidence="10" key="1">
    <citation type="submission" date="2021-07" db="EMBL/GenBank/DDBJ databases">
        <title>Neiella marina sp. nov., isolated from the intestinal content of sea cucumber Apostichopus japonicus.</title>
        <authorList>
            <person name="Bai X."/>
        </authorList>
    </citation>
    <scope>NUCLEOTIDE SEQUENCE</scope>
    <source>
        <strain evidence="10">126</strain>
    </source>
</reference>
<dbReference type="RefSeq" id="WP_220105033.1">
    <property type="nucleotide sequence ID" value="NZ_JAHZSS010000022.1"/>
</dbReference>
<comment type="similarity">
    <text evidence="2">Belongs to the UPF0208 family.</text>
</comment>
<proteinExistence type="inferred from homology"/>
<evidence type="ECO:0000256" key="6">
    <source>
        <dbReference type="ARBA" id="ARBA00022692"/>
    </source>
</evidence>
<protein>
    <recommendedName>
        <fullName evidence="3">UPF0208 membrane protein YfbV</fullName>
    </recommendedName>
</protein>
<keyword evidence="5" id="KW-0997">Cell inner membrane</keyword>
<feature type="transmembrane region" description="Helical" evidence="9">
    <location>
        <begin position="41"/>
        <end position="60"/>
    </location>
</feature>
<evidence type="ECO:0000313" key="11">
    <source>
        <dbReference type="Proteomes" id="UP001166251"/>
    </source>
</evidence>
<sequence length="149" mass="16827">MKMMQVFKDGQDYMRAWPMRPELALLMPENRIIQLTRKAQLFVPLFAVLAVSMPIGLNLTDAIPPAVASALLMLSLPLQGLYWLGKRSESPLSGGLRSWYGELHQSMVEQGCKQIPSRCATPKFRDLALVLKRAFESLEQFAKVDRPSH</sequence>
<evidence type="ECO:0000256" key="5">
    <source>
        <dbReference type="ARBA" id="ARBA00022519"/>
    </source>
</evidence>
<keyword evidence="8 9" id="KW-0472">Membrane</keyword>
<comment type="caution">
    <text evidence="10">The sequence shown here is derived from an EMBL/GenBank/DDBJ whole genome shotgun (WGS) entry which is preliminary data.</text>
</comment>
<evidence type="ECO:0000256" key="3">
    <source>
        <dbReference type="ARBA" id="ARBA00018831"/>
    </source>
</evidence>